<reference evidence="1 2" key="1">
    <citation type="submission" date="2014-07" db="EMBL/GenBank/DDBJ databases">
        <authorList>
            <person name="Urmite Genomes Urmite Genomes"/>
        </authorList>
    </citation>
    <scope>NUCLEOTIDE SEQUENCE [LARGE SCALE GENOMIC DNA]</scope>
    <source>
        <strain evidence="1 2">20_BN</strain>
    </source>
</reference>
<gene>
    <name evidence="1" type="ORF">BN1079_01428</name>
</gene>
<dbReference type="PANTHER" id="PTHR40267:SF1">
    <property type="entry name" value="BLR3294 PROTEIN"/>
    <property type="match status" value="1"/>
</dbReference>
<evidence type="ECO:0000313" key="2">
    <source>
        <dbReference type="Proteomes" id="UP000053902"/>
    </source>
</evidence>
<sequence>MYVESLNMSLGFGTRARIGQLYPSAGLCDYEIQLMAPEGVQFLTTRVPFKKTDINQHHAFCAHLEQHAYLLADAGVDLIAVNCTAVTMMAGPERLRRRLLSATAKPAVTTIDAVLEALPHQNMQRIGLLTPYPLEVRQAEIAYLARRGIEVVVEHATPCHSPIEQGSLSSQHWFEMAEKFAGQPIDGLLISCSGIQVAAQLQRIEERLQLPVIASNQALLWHCLRQLGITERSSGYGSLLAS</sequence>
<evidence type="ECO:0000313" key="1">
    <source>
        <dbReference type="EMBL" id="CDZ94117.1"/>
    </source>
</evidence>
<dbReference type="PIRSF" id="PIRSF015736">
    <property type="entry name" value="MI"/>
    <property type="match status" value="1"/>
</dbReference>
<dbReference type="InterPro" id="IPR026286">
    <property type="entry name" value="MaiA/AMDase"/>
</dbReference>
<dbReference type="InterPro" id="IPR053714">
    <property type="entry name" value="Iso_Racemase_Enz_sf"/>
</dbReference>
<dbReference type="STRING" id="1499686.BN1079_01428"/>
<dbReference type="eggNOG" id="COG3473">
    <property type="taxonomic scope" value="Bacteria"/>
</dbReference>
<dbReference type="AlphaFoldDB" id="A0A078LUY3"/>
<dbReference type="Pfam" id="PF17645">
    <property type="entry name" value="Amdase"/>
    <property type="match status" value="1"/>
</dbReference>
<dbReference type="Gene3D" id="3.40.50.12500">
    <property type="match status" value="1"/>
</dbReference>
<accession>A0A078LUY3</accession>
<dbReference type="Proteomes" id="UP000053902">
    <property type="component" value="Unassembled WGS sequence"/>
</dbReference>
<organism evidence="1 2">
    <name type="scientific">Pseudomonas saudiphocaensis</name>
    <dbReference type="NCBI Taxonomy" id="1499686"/>
    <lineage>
        <taxon>Bacteria</taxon>
        <taxon>Pseudomonadati</taxon>
        <taxon>Pseudomonadota</taxon>
        <taxon>Gammaproteobacteria</taxon>
        <taxon>Pseudomonadales</taxon>
        <taxon>Pseudomonadaceae</taxon>
        <taxon>Pseudomonas</taxon>
    </lineage>
</organism>
<dbReference type="HOGENOM" id="CLU_068086_5_1_6"/>
<dbReference type="PANTHER" id="PTHR40267">
    <property type="entry name" value="BLR3294 PROTEIN"/>
    <property type="match status" value="1"/>
</dbReference>
<dbReference type="EMBL" id="CCSF01000001">
    <property type="protein sequence ID" value="CDZ94117.1"/>
    <property type="molecule type" value="Genomic_DNA"/>
</dbReference>
<proteinExistence type="predicted"/>
<protein>
    <submittedName>
        <fullName evidence="1">Arylmalonate decarboxylase</fullName>
    </submittedName>
</protein>
<name>A0A078LUY3_9PSED</name>
<keyword evidence="2" id="KW-1185">Reference proteome</keyword>